<accession>A0AAD8QD31</accession>
<dbReference type="EMBL" id="JAHLJV010000001">
    <property type="protein sequence ID" value="KAK1600391.1"/>
    <property type="molecule type" value="Genomic_DNA"/>
</dbReference>
<evidence type="ECO:0000313" key="2">
    <source>
        <dbReference type="EMBL" id="KAK1600391.1"/>
    </source>
</evidence>
<reference evidence="2" key="1">
    <citation type="submission" date="2021-06" db="EMBL/GenBank/DDBJ databases">
        <title>Comparative genomics, transcriptomics and evolutionary studies reveal genomic signatures of adaptation to plant cell wall in hemibiotrophic fungi.</title>
        <authorList>
            <consortium name="DOE Joint Genome Institute"/>
            <person name="Baroncelli R."/>
            <person name="Diaz J.F."/>
            <person name="Benocci T."/>
            <person name="Peng M."/>
            <person name="Battaglia E."/>
            <person name="Haridas S."/>
            <person name="Andreopoulos W."/>
            <person name="Labutti K."/>
            <person name="Pangilinan J."/>
            <person name="Floch G.L."/>
            <person name="Makela M.R."/>
            <person name="Henrissat B."/>
            <person name="Grigoriev I.V."/>
            <person name="Crouch J.A."/>
            <person name="De Vries R.P."/>
            <person name="Sukno S.A."/>
            <person name="Thon M.R."/>
        </authorList>
    </citation>
    <scope>NUCLEOTIDE SEQUENCE</scope>
    <source>
        <strain evidence="2">CBS 125086</strain>
    </source>
</reference>
<gene>
    <name evidence="2" type="ORF">LY79DRAFT_17666</name>
</gene>
<organism evidence="2 3">
    <name type="scientific">Colletotrichum navitas</name>
    <dbReference type="NCBI Taxonomy" id="681940"/>
    <lineage>
        <taxon>Eukaryota</taxon>
        <taxon>Fungi</taxon>
        <taxon>Dikarya</taxon>
        <taxon>Ascomycota</taxon>
        <taxon>Pezizomycotina</taxon>
        <taxon>Sordariomycetes</taxon>
        <taxon>Hypocreomycetidae</taxon>
        <taxon>Glomerellales</taxon>
        <taxon>Glomerellaceae</taxon>
        <taxon>Colletotrichum</taxon>
        <taxon>Colletotrichum graminicola species complex</taxon>
    </lineage>
</organism>
<dbReference type="RefSeq" id="XP_060420887.1">
    <property type="nucleotide sequence ID" value="XM_060551260.1"/>
</dbReference>
<protein>
    <submittedName>
        <fullName evidence="2">Uncharacterized protein</fullName>
    </submittedName>
</protein>
<feature type="compositionally biased region" description="Polar residues" evidence="1">
    <location>
        <begin position="72"/>
        <end position="81"/>
    </location>
</feature>
<dbReference type="GeneID" id="85435500"/>
<proteinExistence type="predicted"/>
<comment type="caution">
    <text evidence="2">The sequence shown here is derived from an EMBL/GenBank/DDBJ whole genome shotgun (WGS) entry which is preliminary data.</text>
</comment>
<keyword evidence="3" id="KW-1185">Reference proteome</keyword>
<evidence type="ECO:0000313" key="3">
    <source>
        <dbReference type="Proteomes" id="UP001230504"/>
    </source>
</evidence>
<dbReference type="AlphaFoldDB" id="A0AAD8QD31"/>
<name>A0AAD8QD31_9PEZI</name>
<sequence length="190" mass="21310">MGDLWLVLAMVFNYKLTRSFDGRRLRVFFFLLFFLFKKSSKKLVFSQFIVDGQKDAMSGTNSSARPPPPRTGSANVQQQATVPKTVHRHDIDTRRTTLQSCSSNNENAMMLAVRFLTAHLGAYSPGRITARRRPRPGEPRRLRMELGRPARKSRTLALVSVCRTVPIGLLLRLSGVPCKDMIPLCFASGG</sequence>
<evidence type="ECO:0000256" key="1">
    <source>
        <dbReference type="SAM" id="MobiDB-lite"/>
    </source>
</evidence>
<dbReference type="Proteomes" id="UP001230504">
    <property type="component" value="Unassembled WGS sequence"/>
</dbReference>
<feature type="region of interest" description="Disordered" evidence="1">
    <location>
        <begin position="56"/>
        <end position="81"/>
    </location>
</feature>